<dbReference type="EMBL" id="WMQE01000003">
    <property type="protein sequence ID" value="MTK20275.1"/>
    <property type="molecule type" value="Genomic_DNA"/>
</dbReference>
<dbReference type="PANTHER" id="PTHR36039:SF2">
    <property type="entry name" value="RNA LIGASE_CYCLIC NUCLEOTIDE PHOSPHODIESTERASE FAMILY PROTEIN"/>
    <property type="match status" value="1"/>
</dbReference>
<dbReference type="Proteomes" id="UP000487649">
    <property type="component" value="Unassembled WGS sequence"/>
</dbReference>
<proteinExistence type="predicted"/>
<gene>
    <name evidence="1" type="ORF">GMA92_02325</name>
</gene>
<evidence type="ECO:0008006" key="3">
    <source>
        <dbReference type="Google" id="ProtNLM"/>
    </source>
</evidence>
<dbReference type="AlphaFoldDB" id="A0A9X4XEA1"/>
<dbReference type="OrthoDB" id="1820388at2"/>
<dbReference type="SUPFAM" id="SSF55144">
    <property type="entry name" value="LigT-like"/>
    <property type="match status" value="1"/>
</dbReference>
<accession>A0A9X4XEA1</accession>
<dbReference type="PANTHER" id="PTHR36039">
    <property type="match status" value="1"/>
</dbReference>
<name>A0A9X4XEA1_9FIRM</name>
<sequence length="179" mass="20823">MDDKIYYLIGLFDEVTNEQIQNIHRELSNHEVPSSSMCPHLTFGSWTNVDLNLLCHWLEEVCENQEEIQINFNHLGLFSLKVSFLAPYVSKQLIEFHDKIHERFEEYCGQMGYNYTAKSNNWVPHATLVLDEEEAVLRSLPVIAEAFVPFSGKITSLLLCEFGTFEEIKKFKLKQSMEV</sequence>
<protein>
    <recommendedName>
        <fullName evidence="3">2'-5' RNA ligase family protein</fullName>
    </recommendedName>
</protein>
<evidence type="ECO:0000313" key="2">
    <source>
        <dbReference type="Proteomes" id="UP000487649"/>
    </source>
</evidence>
<reference evidence="1 2" key="1">
    <citation type="journal article" date="2019" name="Nat. Med.">
        <title>A library of human gut bacterial isolates paired with longitudinal multiomics data enables mechanistic microbiome research.</title>
        <authorList>
            <person name="Poyet M."/>
            <person name="Groussin M."/>
            <person name="Gibbons S.M."/>
            <person name="Avila-Pacheco J."/>
            <person name="Jiang X."/>
            <person name="Kearney S.M."/>
            <person name="Perrotta A.R."/>
            <person name="Berdy B."/>
            <person name="Zhao S."/>
            <person name="Lieberman T.D."/>
            <person name="Swanson P.K."/>
            <person name="Smith M."/>
            <person name="Roesemann S."/>
            <person name="Alexander J.E."/>
            <person name="Rich S.A."/>
            <person name="Livny J."/>
            <person name="Vlamakis H."/>
            <person name="Clish C."/>
            <person name="Bullock K."/>
            <person name="Deik A."/>
            <person name="Scott J."/>
            <person name="Pierce K.A."/>
            <person name="Xavier R.J."/>
            <person name="Alm E.J."/>
        </authorList>
    </citation>
    <scope>NUCLEOTIDE SEQUENCE [LARGE SCALE GENOMIC DNA]</scope>
    <source>
        <strain evidence="1 2">BIOML-A198</strain>
    </source>
</reference>
<organism evidence="1 2">
    <name type="scientific">Turicibacter sanguinis</name>
    <dbReference type="NCBI Taxonomy" id="154288"/>
    <lineage>
        <taxon>Bacteria</taxon>
        <taxon>Bacillati</taxon>
        <taxon>Bacillota</taxon>
        <taxon>Erysipelotrichia</taxon>
        <taxon>Erysipelotrichales</taxon>
        <taxon>Turicibacteraceae</taxon>
        <taxon>Turicibacter</taxon>
    </lineage>
</organism>
<dbReference type="GeneID" id="60058453"/>
<dbReference type="InterPro" id="IPR009097">
    <property type="entry name" value="Cyclic_Pdiesterase"/>
</dbReference>
<evidence type="ECO:0000313" key="1">
    <source>
        <dbReference type="EMBL" id="MTK20275.1"/>
    </source>
</evidence>
<dbReference type="RefSeq" id="WP_006783936.1">
    <property type="nucleotide sequence ID" value="NZ_CABJBH010000002.1"/>
</dbReference>
<comment type="caution">
    <text evidence="1">The sequence shown here is derived from an EMBL/GenBank/DDBJ whole genome shotgun (WGS) entry which is preliminary data.</text>
</comment>
<dbReference type="Gene3D" id="3.90.1140.10">
    <property type="entry name" value="Cyclic phosphodiesterase"/>
    <property type="match status" value="1"/>
</dbReference>
<dbReference type="Pfam" id="PF13563">
    <property type="entry name" value="2_5_RNA_ligase2"/>
    <property type="match status" value="1"/>
</dbReference>